<dbReference type="Pfam" id="PF13328">
    <property type="entry name" value="HD_4"/>
    <property type="match status" value="1"/>
</dbReference>
<protein>
    <submittedName>
        <fullName evidence="2">Bifunctional (P)ppGpp synthase/hydrolase SpoT</fullName>
    </submittedName>
</protein>
<dbReference type="Gene3D" id="1.10.3210.10">
    <property type="entry name" value="Hypothetical protein af1432"/>
    <property type="match status" value="1"/>
</dbReference>
<dbReference type="GO" id="GO:0008893">
    <property type="term" value="F:guanosine-3',5'-bis(diphosphate) 3'-diphosphatase activity"/>
    <property type="evidence" value="ECO:0007669"/>
    <property type="project" value="TreeGrafter"/>
</dbReference>
<keyword evidence="3" id="KW-1185">Reference proteome</keyword>
<dbReference type="Proteomes" id="UP000317178">
    <property type="component" value="Chromosome"/>
</dbReference>
<evidence type="ECO:0000313" key="2">
    <source>
        <dbReference type="EMBL" id="QDU81227.1"/>
    </source>
</evidence>
<dbReference type="EMBL" id="CP036281">
    <property type="protein sequence ID" value="QDU81227.1"/>
    <property type="molecule type" value="Genomic_DNA"/>
</dbReference>
<dbReference type="InterPro" id="IPR052194">
    <property type="entry name" value="MESH1"/>
</dbReference>
<accession>A0A518CPS0</accession>
<evidence type="ECO:0000259" key="1">
    <source>
        <dbReference type="SMART" id="SM00471"/>
    </source>
</evidence>
<evidence type="ECO:0000313" key="3">
    <source>
        <dbReference type="Proteomes" id="UP000317178"/>
    </source>
</evidence>
<dbReference type="KEGG" id="plon:Pla110_29660"/>
<dbReference type="AlphaFoldDB" id="A0A518CPS0"/>
<keyword evidence="2" id="KW-0378">Hydrolase</keyword>
<name>A0A518CPS0_9PLAN</name>
<dbReference type="PANTHER" id="PTHR46246:SF1">
    <property type="entry name" value="GUANOSINE-3',5'-BIS(DIPHOSPHATE) 3'-PYROPHOSPHOHYDROLASE MESH1"/>
    <property type="match status" value="1"/>
</dbReference>
<dbReference type="RefSeq" id="WP_197440214.1">
    <property type="nucleotide sequence ID" value="NZ_CP036281.1"/>
</dbReference>
<feature type="domain" description="HD/PDEase" evidence="1">
    <location>
        <begin position="26"/>
        <end position="142"/>
    </location>
</feature>
<dbReference type="SUPFAM" id="SSF109604">
    <property type="entry name" value="HD-domain/PDEase-like"/>
    <property type="match status" value="1"/>
</dbReference>
<proteinExistence type="predicted"/>
<sequence>MIYSELVDRALRLSARAHRDQNRKASDLPYLMHPAAVTLILAQAGFEEEDNILAAALLHDVVEDTTVTLEELESKHIFPAEVIELVAELSEQKQDEKGNKIPWKPRKEHHLEVIRQSSDGACAIVLADKLHNLKSTLFDLEHEGPQVWDRFYSSEEEFLWYHHEMLSAADRDEKRIQRLIQENRHLLNELALASDGPEDK</sequence>
<dbReference type="SMART" id="SM00471">
    <property type="entry name" value="HDc"/>
    <property type="match status" value="1"/>
</dbReference>
<organism evidence="2 3">
    <name type="scientific">Polystyrenella longa</name>
    <dbReference type="NCBI Taxonomy" id="2528007"/>
    <lineage>
        <taxon>Bacteria</taxon>
        <taxon>Pseudomonadati</taxon>
        <taxon>Planctomycetota</taxon>
        <taxon>Planctomycetia</taxon>
        <taxon>Planctomycetales</taxon>
        <taxon>Planctomycetaceae</taxon>
        <taxon>Polystyrenella</taxon>
    </lineage>
</organism>
<reference evidence="2 3" key="1">
    <citation type="submission" date="2019-02" db="EMBL/GenBank/DDBJ databases">
        <title>Deep-cultivation of Planctomycetes and their phenomic and genomic characterization uncovers novel biology.</title>
        <authorList>
            <person name="Wiegand S."/>
            <person name="Jogler M."/>
            <person name="Boedeker C."/>
            <person name="Pinto D."/>
            <person name="Vollmers J."/>
            <person name="Rivas-Marin E."/>
            <person name="Kohn T."/>
            <person name="Peeters S.H."/>
            <person name="Heuer A."/>
            <person name="Rast P."/>
            <person name="Oberbeckmann S."/>
            <person name="Bunk B."/>
            <person name="Jeske O."/>
            <person name="Meyerdierks A."/>
            <person name="Storesund J.E."/>
            <person name="Kallscheuer N."/>
            <person name="Luecker S."/>
            <person name="Lage O.M."/>
            <person name="Pohl T."/>
            <person name="Merkel B.J."/>
            <person name="Hornburger P."/>
            <person name="Mueller R.-W."/>
            <person name="Bruemmer F."/>
            <person name="Labrenz M."/>
            <person name="Spormann A.M."/>
            <person name="Op den Camp H."/>
            <person name="Overmann J."/>
            <person name="Amann R."/>
            <person name="Jetten M.S.M."/>
            <person name="Mascher T."/>
            <person name="Medema M.H."/>
            <person name="Devos D.P."/>
            <person name="Kaster A.-K."/>
            <person name="Ovreas L."/>
            <person name="Rohde M."/>
            <person name="Galperin M.Y."/>
            <person name="Jogler C."/>
        </authorList>
    </citation>
    <scope>NUCLEOTIDE SEQUENCE [LARGE SCALE GENOMIC DNA]</scope>
    <source>
        <strain evidence="2 3">Pla110</strain>
    </source>
</reference>
<dbReference type="PANTHER" id="PTHR46246">
    <property type="entry name" value="GUANOSINE-3',5'-BIS(DIPHOSPHATE) 3'-PYROPHOSPHOHYDROLASE MESH1"/>
    <property type="match status" value="1"/>
</dbReference>
<gene>
    <name evidence="2" type="primary">spoT</name>
    <name evidence="2" type="ORF">Pla110_29660</name>
</gene>
<dbReference type="InterPro" id="IPR003607">
    <property type="entry name" value="HD/PDEase_dom"/>
</dbReference>